<comment type="caution">
    <text evidence="1">The sequence shown here is derived from an EMBL/GenBank/DDBJ whole genome shotgun (WGS) entry which is preliminary data.</text>
</comment>
<sequence length="274" mass="30058">MHGNSEGIIDLGHMRDLTTLGSLENHKVMTVPENIGKEKQVDAPNKTGDVSDSMKNKRARKSEEIHAMINPLTLQDREGQLNREKNGSRTLVQSRKIRGKGEGPSRIGRNLPTGAFWEKGKEKLANMKSNLEALSNISHLHTERGDKECDTRMILGPGNETDQYSLGNPNRIGAGGLIRSSAGNFLVGFIAFAGVACNLLPELLAIAKGLKLAWDRGYRKIICHSDSKDALRLLSANQLTTTCDNGLMIWDEPPQGLQQLLLADIMGISFPRIV</sequence>
<protein>
    <submittedName>
        <fullName evidence="1">Uncharacterized protein</fullName>
    </submittedName>
</protein>
<evidence type="ECO:0000313" key="1">
    <source>
        <dbReference type="EMBL" id="KAL3609152.1"/>
    </source>
</evidence>
<organism evidence="1 2">
    <name type="scientific">Populus alba</name>
    <name type="common">White poplar</name>
    <dbReference type="NCBI Taxonomy" id="43335"/>
    <lineage>
        <taxon>Eukaryota</taxon>
        <taxon>Viridiplantae</taxon>
        <taxon>Streptophyta</taxon>
        <taxon>Embryophyta</taxon>
        <taxon>Tracheophyta</taxon>
        <taxon>Spermatophyta</taxon>
        <taxon>Magnoliopsida</taxon>
        <taxon>eudicotyledons</taxon>
        <taxon>Gunneridae</taxon>
        <taxon>Pentapetalae</taxon>
        <taxon>rosids</taxon>
        <taxon>fabids</taxon>
        <taxon>Malpighiales</taxon>
        <taxon>Salicaceae</taxon>
        <taxon>Saliceae</taxon>
        <taxon>Populus</taxon>
    </lineage>
</organism>
<proteinExistence type="predicted"/>
<reference evidence="1 2" key="1">
    <citation type="journal article" date="2024" name="Plant Biotechnol. J.">
        <title>Genome and CRISPR/Cas9 system of a widespread forest tree (Populus alba) in the world.</title>
        <authorList>
            <person name="Liu Y.J."/>
            <person name="Jiang P.F."/>
            <person name="Han X.M."/>
            <person name="Li X.Y."/>
            <person name="Wang H.M."/>
            <person name="Wang Y.J."/>
            <person name="Wang X.X."/>
            <person name="Zeng Q.Y."/>
        </authorList>
    </citation>
    <scope>NUCLEOTIDE SEQUENCE [LARGE SCALE GENOMIC DNA]</scope>
    <source>
        <strain evidence="2">cv. PAL-ZL1</strain>
    </source>
</reference>
<evidence type="ECO:0000313" key="2">
    <source>
        <dbReference type="Proteomes" id="UP000309997"/>
    </source>
</evidence>
<name>A0ACC4CV29_POPAL</name>
<gene>
    <name evidence="1" type="ORF">D5086_000172</name>
</gene>
<dbReference type="EMBL" id="RCHU02000001">
    <property type="protein sequence ID" value="KAL3609152.1"/>
    <property type="molecule type" value="Genomic_DNA"/>
</dbReference>
<keyword evidence="2" id="KW-1185">Reference proteome</keyword>
<dbReference type="Proteomes" id="UP000309997">
    <property type="component" value="Unassembled WGS sequence"/>
</dbReference>
<accession>A0ACC4CV29</accession>